<reference evidence="1" key="1">
    <citation type="journal article" date="2021" name="bioRxiv">
        <title>Whole Genome Assembly and Annotation of Northern Wild Rice, Zizania palustris L., Supports a Whole Genome Duplication in the Zizania Genus.</title>
        <authorList>
            <person name="Haas M."/>
            <person name="Kono T."/>
            <person name="Macchietto M."/>
            <person name="Millas R."/>
            <person name="McGilp L."/>
            <person name="Shao M."/>
            <person name="Duquette J."/>
            <person name="Hirsch C.N."/>
            <person name="Kimball J."/>
        </authorList>
    </citation>
    <scope>NUCLEOTIDE SEQUENCE</scope>
    <source>
        <tissue evidence="1">Fresh leaf tissue</tissue>
    </source>
</reference>
<dbReference type="EMBL" id="JAAALK010000288">
    <property type="protein sequence ID" value="KAG8052922.1"/>
    <property type="molecule type" value="Genomic_DNA"/>
</dbReference>
<comment type="caution">
    <text evidence="1">The sequence shown here is derived from an EMBL/GenBank/DDBJ whole genome shotgun (WGS) entry which is preliminary data.</text>
</comment>
<organism evidence="1 2">
    <name type="scientific">Zizania palustris</name>
    <name type="common">Northern wild rice</name>
    <dbReference type="NCBI Taxonomy" id="103762"/>
    <lineage>
        <taxon>Eukaryota</taxon>
        <taxon>Viridiplantae</taxon>
        <taxon>Streptophyta</taxon>
        <taxon>Embryophyta</taxon>
        <taxon>Tracheophyta</taxon>
        <taxon>Spermatophyta</taxon>
        <taxon>Magnoliopsida</taxon>
        <taxon>Liliopsida</taxon>
        <taxon>Poales</taxon>
        <taxon>Poaceae</taxon>
        <taxon>BOP clade</taxon>
        <taxon>Oryzoideae</taxon>
        <taxon>Oryzeae</taxon>
        <taxon>Zizaniinae</taxon>
        <taxon>Zizania</taxon>
    </lineage>
</organism>
<evidence type="ECO:0000313" key="2">
    <source>
        <dbReference type="Proteomes" id="UP000729402"/>
    </source>
</evidence>
<dbReference type="AlphaFoldDB" id="A0A8J5V087"/>
<sequence>MIKHNASSSSLLVSSFLPVTSVGGGRLKEGEAMKRSDIHRFFDAFTFDLALLNGCGVGRGSPATTTAGSSSAHHRNLVATYQLYMGTTVGLIVVLNRRLISAARVGGRWQGQGGHTTTKRPYMEHFFGAFAFDVLDGVGHGAPAATAAQARPPTTCTSVPP</sequence>
<proteinExistence type="predicted"/>
<reference evidence="1" key="2">
    <citation type="submission" date="2021-02" db="EMBL/GenBank/DDBJ databases">
        <authorList>
            <person name="Kimball J.A."/>
            <person name="Haas M.W."/>
            <person name="Macchietto M."/>
            <person name="Kono T."/>
            <person name="Duquette J."/>
            <person name="Shao M."/>
        </authorList>
    </citation>
    <scope>NUCLEOTIDE SEQUENCE</scope>
    <source>
        <tissue evidence="1">Fresh leaf tissue</tissue>
    </source>
</reference>
<gene>
    <name evidence="1" type="ORF">GUJ93_ZPchr0001g31133</name>
</gene>
<protein>
    <submittedName>
        <fullName evidence="1">Uncharacterized protein</fullName>
    </submittedName>
</protein>
<name>A0A8J5V087_ZIZPA</name>
<evidence type="ECO:0000313" key="1">
    <source>
        <dbReference type="EMBL" id="KAG8052922.1"/>
    </source>
</evidence>
<accession>A0A8J5V087</accession>
<keyword evidence="2" id="KW-1185">Reference proteome</keyword>
<dbReference type="Proteomes" id="UP000729402">
    <property type="component" value="Unassembled WGS sequence"/>
</dbReference>